<dbReference type="EMBL" id="ACVI01000103">
    <property type="protein sequence ID" value="EET85195.1"/>
    <property type="molecule type" value="Genomic_DNA"/>
</dbReference>
<dbReference type="PANTHER" id="PTHR46558:SF11">
    <property type="entry name" value="HTH-TYPE TRANSCRIPTIONAL REGULATOR XRE"/>
    <property type="match status" value="1"/>
</dbReference>
<dbReference type="AlphaFoldDB" id="C6PZY5"/>
<evidence type="ECO:0000313" key="4">
    <source>
        <dbReference type="EMBL" id="EET85195.1"/>
    </source>
</evidence>
<accession>C6PZY5</accession>
<proteinExistence type="predicted"/>
<reference evidence="3" key="2">
    <citation type="journal article" date="2010" name="PLoS ONE">
        <title>Genomic analysis of carbon monoxide utilization and butanol production by Clostridium carboxidivorans strain P7T.</title>
        <authorList>
            <person name="Bruant G."/>
            <person name="Levesque M.-J."/>
            <person name="Peter C."/>
            <person name="Guiot S.R."/>
            <person name="Masson L."/>
        </authorList>
    </citation>
    <scope>NUCLEOTIDE SEQUENCE</scope>
    <source>
        <strain evidence="3">P7</strain>
        <plasmid evidence="3">p19</plasmid>
    </source>
</reference>
<dbReference type="PANTHER" id="PTHR46558">
    <property type="entry name" value="TRACRIPTIONAL REGULATORY PROTEIN-RELATED-RELATED"/>
    <property type="match status" value="1"/>
</dbReference>
<dbReference type="PROSITE" id="PS50943">
    <property type="entry name" value="HTH_CROC1"/>
    <property type="match status" value="1"/>
</dbReference>
<dbReference type="KEGG" id="cck:Ccar_25940"/>
<evidence type="ECO:0000313" key="3">
    <source>
        <dbReference type="EMBL" id="ADO12137.1"/>
    </source>
</evidence>
<dbReference type="PATRIC" id="fig|536227.13.peg.19"/>
<dbReference type="eggNOG" id="COG1476">
    <property type="taxonomic scope" value="Bacteria"/>
</dbReference>
<geneLocation type="plasmid" evidence="3">
    <name>p19</name>
</geneLocation>
<reference evidence="4 5" key="1">
    <citation type="submission" date="2009-06" db="EMBL/GenBank/DDBJ databases">
        <title>The draft genome of Clostridium carboxidivorans P7.</title>
        <authorList>
            <consortium name="US DOE Joint Genome Institute (JGI-PGF)"/>
            <person name="Lucas S."/>
            <person name="Copeland A."/>
            <person name="Lapidus A."/>
            <person name="Glavina del Rio T."/>
            <person name="Tice H."/>
            <person name="Bruce D."/>
            <person name="Goodwin L."/>
            <person name="Pitluck S."/>
            <person name="Larimer F."/>
            <person name="Land M.L."/>
            <person name="Hauser L."/>
            <person name="Hemme C.L."/>
        </authorList>
    </citation>
    <scope>NUCLEOTIDE SEQUENCE [LARGE SCALE GENOMIC DNA]</scope>
    <source>
        <strain evidence="4 5">P7</strain>
    </source>
</reference>
<dbReference type="SUPFAM" id="SSF47413">
    <property type="entry name" value="lambda repressor-like DNA-binding domains"/>
    <property type="match status" value="1"/>
</dbReference>
<organism evidence="4 5">
    <name type="scientific">Clostridium carboxidivorans P7</name>
    <dbReference type="NCBI Taxonomy" id="536227"/>
    <lineage>
        <taxon>Bacteria</taxon>
        <taxon>Bacillati</taxon>
        <taxon>Bacillota</taxon>
        <taxon>Clostridia</taxon>
        <taxon>Eubacteriales</taxon>
        <taxon>Clostridiaceae</taxon>
        <taxon>Clostridium</taxon>
    </lineage>
</organism>
<dbReference type="Gene3D" id="1.10.260.40">
    <property type="entry name" value="lambda repressor-like DNA-binding domains"/>
    <property type="match status" value="1"/>
</dbReference>
<dbReference type="OrthoDB" id="9811208at2"/>
<dbReference type="CDD" id="cd00093">
    <property type="entry name" value="HTH_XRE"/>
    <property type="match status" value="1"/>
</dbReference>
<dbReference type="RefSeq" id="WP_007063237.1">
    <property type="nucleotide sequence ID" value="NC_014565.1"/>
</dbReference>
<evidence type="ECO:0000313" key="5">
    <source>
        <dbReference type="Proteomes" id="UP000004198"/>
    </source>
</evidence>
<feature type="domain" description="HTH cro/C1-type" evidence="2">
    <location>
        <begin position="8"/>
        <end position="66"/>
    </location>
</feature>
<dbReference type="GO" id="GO:0003677">
    <property type="term" value="F:DNA binding"/>
    <property type="evidence" value="ECO:0007669"/>
    <property type="project" value="UniProtKB-KW"/>
</dbReference>
<keyword evidence="1" id="KW-0238">DNA-binding</keyword>
<dbReference type="Proteomes" id="UP000004198">
    <property type="component" value="Unassembled WGS sequence"/>
</dbReference>
<dbReference type="Pfam" id="PF01381">
    <property type="entry name" value="HTH_3"/>
    <property type="match status" value="1"/>
</dbReference>
<dbReference type="InterPro" id="IPR001387">
    <property type="entry name" value="Cro/C1-type_HTH"/>
</dbReference>
<evidence type="ECO:0000259" key="2">
    <source>
        <dbReference type="PROSITE" id="PS50943"/>
    </source>
</evidence>
<dbReference type="EMBL" id="HM590571">
    <property type="protein sequence ID" value="ADO12137.1"/>
    <property type="molecule type" value="Genomic_DNA"/>
</dbReference>
<dbReference type="SMART" id="SM00530">
    <property type="entry name" value="HTH_XRE"/>
    <property type="match status" value="1"/>
</dbReference>
<gene>
    <name evidence="3" type="ORF">Ccar_4297</name>
    <name evidence="4" type="ORF">CcarbDRAFT_4352</name>
</gene>
<protein>
    <submittedName>
        <fullName evidence="4">Transcriptional regulator, XRE family</fullName>
    </submittedName>
    <submittedName>
        <fullName evidence="3">XRE family transcriptional regulator</fullName>
    </submittedName>
</protein>
<sequence length="236" mass="27758">MDKFGKRLKELREEFDLTQSDLASNLSTKEHVVSTQNISYWENGREPSYDILVKIADRFNVTTDYLTGRCPFRDYSVQMELKNTEIFGSMDAHEKKNAYALIENIFTNLSNFHNQSTQHYKSFYNALNLVNEFYFELLESTLSQDRITEEDYMKELLDNGIIILDDNSQYKLIDPVKLLKNSNTPLNSTSKLRDEIISNLNNSYQDILSFVHIKRLPEYYTIIEKLTSTWKPEKDQ</sequence>
<evidence type="ECO:0000256" key="1">
    <source>
        <dbReference type="ARBA" id="ARBA00023125"/>
    </source>
</evidence>
<keyword evidence="5" id="KW-1185">Reference proteome</keyword>
<name>C6PZY5_9CLOT</name>
<keyword evidence="3" id="KW-0614">Plasmid</keyword>
<dbReference type="InterPro" id="IPR010982">
    <property type="entry name" value="Lambda_DNA-bd_dom_sf"/>
</dbReference>